<evidence type="ECO:0000313" key="4">
    <source>
        <dbReference type="Proteomes" id="UP000186112"/>
    </source>
</evidence>
<dbReference type="InterPro" id="IPR050807">
    <property type="entry name" value="TransReg_Diox_bact_type"/>
</dbReference>
<dbReference type="RefSeq" id="WP_075725908.1">
    <property type="nucleotide sequence ID" value="NZ_LTDM01000014.1"/>
</dbReference>
<dbReference type="PANTHER" id="PTHR46797:SF1">
    <property type="entry name" value="METHYLPHOSPHONATE SYNTHASE"/>
    <property type="match status" value="1"/>
</dbReference>
<dbReference type="GO" id="GO:0003677">
    <property type="term" value="F:DNA binding"/>
    <property type="evidence" value="ECO:0007669"/>
    <property type="project" value="UniProtKB-KW"/>
</dbReference>
<dbReference type="AlphaFoldDB" id="A0A1U7M6F5"/>
<dbReference type="Gene3D" id="1.10.260.40">
    <property type="entry name" value="lambda repressor-like DNA-binding domains"/>
    <property type="match status" value="1"/>
</dbReference>
<dbReference type="GO" id="GO:0003700">
    <property type="term" value="F:DNA-binding transcription factor activity"/>
    <property type="evidence" value="ECO:0007669"/>
    <property type="project" value="TreeGrafter"/>
</dbReference>
<feature type="domain" description="HTH cro/C1-type" evidence="2">
    <location>
        <begin position="7"/>
        <end position="62"/>
    </location>
</feature>
<dbReference type="SMART" id="SM00530">
    <property type="entry name" value="HTH_XRE"/>
    <property type="match status" value="1"/>
</dbReference>
<reference evidence="3 4" key="1">
    <citation type="submission" date="2016-02" db="EMBL/GenBank/DDBJ databases">
        <title>Genome sequence of Tissierella creatinophila DSM 6911.</title>
        <authorList>
            <person name="Poehlein A."/>
            <person name="Daniel R."/>
        </authorList>
    </citation>
    <scope>NUCLEOTIDE SEQUENCE [LARGE SCALE GENOMIC DNA]</scope>
    <source>
        <strain evidence="3 4">DSM 6911</strain>
    </source>
</reference>
<dbReference type="InterPro" id="IPR001387">
    <property type="entry name" value="Cro/C1-type_HTH"/>
</dbReference>
<protein>
    <submittedName>
        <fullName evidence="3">HTH-type transcriptional regulator PuuR</fullName>
    </submittedName>
</protein>
<dbReference type="Proteomes" id="UP000186112">
    <property type="component" value="Unassembled WGS sequence"/>
</dbReference>
<dbReference type="SUPFAM" id="SSF47413">
    <property type="entry name" value="lambda repressor-like DNA-binding domains"/>
    <property type="match status" value="1"/>
</dbReference>
<dbReference type="InterPro" id="IPR010982">
    <property type="entry name" value="Lambda_DNA-bd_dom_sf"/>
</dbReference>
<dbReference type="Pfam" id="PF01381">
    <property type="entry name" value="HTH_3"/>
    <property type="match status" value="1"/>
</dbReference>
<dbReference type="EMBL" id="LTDM01000014">
    <property type="protein sequence ID" value="OLS02914.1"/>
    <property type="molecule type" value="Genomic_DNA"/>
</dbReference>
<proteinExistence type="predicted"/>
<dbReference type="OrthoDB" id="1634626at2"/>
<accession>A0A1U7M6F5</accession>
<dbReference type="GO" id="GO:0005829">
    <property type="term" value="C:cytosol"/>
    <property type="evidence" value="ECO:0007669"/>
    <property type="project" value="TreeGrafter"/>
</dbReference>
<evidence type="ECO:0000259" key="2">
    <source>
        <dbReference type="PROSITE" id="PS50943"/>
    </source>
</evidence>
<dbReference type="CDD" id="cd00093">
    <property type="entry name" value="HTH_XRE"/>
    <property type="match status" value="1"/>
</dbReference>
<dbReference type="PROSITE" id="PS50943">
    <property type="entry name" value="HTH_CROC1"/>
    <property type="match status" value="1"/>
</dbReference>
<organism evidence="3 4">
    <name type="scientific">Tissierella creatinophila DSM 6911</name>
    <dbReference type="NCBI Taxonomy" id="1123403"/>
    <lineage>
        <taxon>Bacteria</taxon>
        <taxon>Bacillati</taxon>
        <taxon>Bacillota</taxon>
        <taxon>Tissierellia</taxon>
        <taxon>Tissierellales</taxon>
        <taxon>Tissierellaceae</taxon>
        <taxon>Tissierella</taxon>
    </lineage>
</organism>
<keyword evidence="1" id="KW-0238">DNA-binding</keyword>
<evidence type="ECO:0000313" key="3">
    <source>
        <dbReference type="EMBL" id="OLS02914.1"/>
    </source>
</evidence>
<gene>
    <name evidence="3" type="primary">puuR_1</name>
    <name evidence="3" type="ORF">TICRE_10680</name>
</gene>
<evidence type="ECO:0000256" key="1">
    <source>
        <dbReference type="ARBA" id="ARBA00023125"/>
    </source>
</evidence>
<dbReference type="PANTHER" id="PTHR46797">
    <property type="entry name" value="HTH-TYPE TRANSCRIPTIONAL REGULATOR"/>
    <property type="match status" value="1"/>
</dbReference>
<keyword evidence="4" id="KW-1185">Reference proteome</keyword>
<sequence>MEISKNVKKLRKEQKLTLRELAVISGLTFSAIAQIERDDIKDPHISTVIKLARAFNISIDELIG</sequence>
<comment type="caution">
    <text evidence="3">The sequence shown here is derived from an EMBL/GenBank/DDBJ whole genome shotgun (WGS) entry which is preliminary data.</text>
</comment>
<name>A0A1U7M6F5_TISCR</name>